<evidence type="ECO:0000313" key="1">
    <source>
        <dbReference type="EMBL" id="GGM83640.1"/>
    </source>
</evidence>
<reference evidence="1" key="2">
    <citation type="submission" date="2020-09" db="EMBL/GenBank/DDBJ databases">
        <authorList>
            <person name="Sun Q."/>
            <person name="Zhou Y."/>
        </authorList>
    </citation>
    <scope>NUCLEOTIDE SEQUENCE</scope>
    <source>
        <strain evidence="1">CGMCC 4.5737</strain>
    </source>
</reference>
<evidence type="ECO:0000313" key="2">
    <source>
        <dbReference type="Proteomes" id="UP000637578"/>
    </source>
</evidence>
<reference evidence="1" key="1">
    <citation type="journal article" date="2014" name="Int. J. Syst. Evol. Microbiol.">
        <title>Complete genome sequence of Corynebacterium casei LMG S-19264T (=DSM 44701T), isolated from a smear-ripened cheese.</title>
        <authorList>
            <consortium name="US DOE Joint Genome Institute (JGI-PGF)"/>
            <person name="Walter F."/>
            <person name="Albersmeier A."/>
            <person name="Kalinowski J."/>
            <person name="Ruckert C."/>
        </authorList>
    </citation>
    <scope>NUCLEOTIDE SEQUENCE</scope>
    <source>
        <strain evidence="1">CGMCC 4.5737</strain>
    </source>
</reference>
<sequence length="85" mass="8562">MLPQSLATEARERVGPGLVGGVPGAVNVCGEPAGVSVEQRDVVAACAGLLDACPEGIIADLPGVALVGGLLVAQQVRGEDVLWFR</sequence>
<dbReference type="Proteomes" id="UP000637578">
    <property type="component" value="Unassembled WGS sequence"/>
</dbReference>
<dbReference type="EMBL" id="BMMK01000063">
    <property type="protein sequence ID" value="GGM83640.1"/>
    <property type="molecule type" value="Genomic_DNA"/>
</dbReference>
<name>A0A8J3CLJ9_9PSEU</name>
<organism evidence="1 2">
    <name type="scientific">Longimycelium tulufanense</name>
    <dbReference type="NCBI Taxonomy" id="907463"/>
    <lineage>
        <taxon>Bacteria</taxon>
        <taxon>Bacillati</taxon>
        <taxon>Actinomycetota</taxon>
        <taxon>Actinomycetes</taxon>
        <taxon>Pseudonocardiales</taxon>
        <taxon>Pseudonocardiaceae</taxon>
        <taxon>Longimycelium</taxon>
    </lineage>
</organism>
<proteinExistence type="predicted"/>
<keyword evidence="2" id="KW-1185">Reference proteome</keyword>
<comment type="caution">
    <text evidence="1">The sequence shown here is derived from an EMBL/GenBank/DDBJ whole genome shotgun (WGS) entry which is preliminary data.</text>
</comment>
<protein>
    <submittedName>
        <fullName evidence="1">Uncharacterized protein</fullName>
    </submittedName>
</protein>
<accession>A0A8J3CLJ9</accession>
<dbReference type="AlphaFoldDB" id="A0A8J3CLJ9"/>
<gene>
    <name evidence="1" type="ORF">GCM10012275_62790</name>
</gene>